<dbReference type="AlphaFoldDB" id="A0A918M1F9"/>
<gene>
    <name evidence="1" type="ORF">GCM10010226_83330</name>
</gene>
<accession>A0A918M1F9</accession>
<reference evidence="1" key="2">
    <citation type="submission" date="2020-09" db="EMBL/GenBank/DDBJ databases">
        <authorList>
            <person name="Sun Q."/>
            <person name="Ohkuma M."/>
        </authorList>
    </citation>
    <scope>NUCLEOTIDE SEQUENCE</scope>
    <source>
        <strain evidence="1">JCM 4125</strain>
    </source>
</reference>
<evidence type="ECO:0000313" key="1">
    <source>
        <dbReference type="EMBL" id="GGT92713.1"/>
    </source>
</evidence>
<evidence type="ECO:0000313" key="2">
    <source>
        <dbReference type="Proteomes" id="UP000646776"/>
    </source>
</evidence>
<reference evidence="1" key="1">
    <citation type="journal article" date="2014" name="Int. J. Syst. Evol. Microbiol.">
        <title>Complete genome sequence of Corynebacterium casei LMG S-19264T (=DSM 44701T), isolated from a smear-ripened cheese.</title>
        <authorList>
            <consortium name="US DOE Joint Genome Institute (JGI-PGF)"/>
            <person name="Walter F."/>
            <person name="Albersmeier A."/>
            <person name="Kalinowski J."/>
            <person name="Ruckert C."/>
        </authorList>
    </citation>
    <scope>NUCLEOTIDE SEQUENCE</scope>
    <source>
        <strain evidence="1">JCM 4125</strain>
    </source>
</reference>
<keyword evidence="2" id="KW-1185">Reference proteome</keyword>
<dbReference type="Proteomes" id="UP000646776">
    <property type="component" value="Unassembled WGS sequence"/>
</dbReference>
<comment type="caution">
    <text evidence="1">The sequence shown here is derived from an EMBL/GenBank/DDBJ whole genome shotgun (WGS) entry which is preliminary data.</text>
</comment>
<name>A0A918M1F9_9ACTN</name>
<organism evidence="1 2">
    <name type="scientific">Streptomyces phaeofaciens</name>
    <dbReference type="NCBI Taxonomy" id="68254"/>
    <lineage>
        <taxon>Bacteria</taxon>
        <taxon>Bacillati</taxon>
        <taxon>Actinomycetota</taxon>
        <taxon>Actinomycetes</taxon>
        <taxon>Kitasatosporales</taxon>
        <taxon>Streptomycetaceae</taxon>
        <taxon>Streptomyces</taxon>
    </lineage>
</organism>
<sequence>MLASVRKSMKSLPSHEMPSDDFVAVLRRDAPDAGELLWMKDDRAYCSAIVREGLARIECGVLPESRPRKGVLKVTTGEPYQDKPGQQPSLFVFLAIVEGEHGPYDYKGAAPEAAGPVHDAVVTFASGRKLGLISYEKHSRQIPETEICGADGAVCFPAYYPNR</sequence>
<protein>
    <submittedName>
        <fullName evidence="1">Uncharacterized protein</fullName>
    </submittedName>
</protein>
<dbReference type="RefSeq" id="WP_189717814.1">
    <property type="nucleotide sequence ID" value="NZ_BMSA01000041.1"/>
</dbReference>
<dbReference type="EMBL" id="BMSA01000041">
    <property type="protein sequence ID" value="GGT92713.1"/>
    <property type="molecule type" value="Genomic_DNA"/>
</dbReference>
<proteinExistence type="predicted"/>